<dbReference type="InterPro" id="IPR050135">
    <property type="entry name" value="dGTPase-like"/>
</dbReference>
<proteinExistence type="predicted"/>
<dbReference type="InParanoid" id="A0A0D2WQH9"/>
<dbReference type="eggNOG" id="KOG2681">
    <property type="taxonomic scope" value="Eukaryota"/>
</dbReference>
<dbReference type="PANTHER" id="PTHR11373:SF4">
    <property type="entry name" value="DEOXYNUCLEOSIDE TRIPHOSPHATE TRIPHOSPHOHYDROLASE SAMHD1"/>
    <property type="match status" value="1"/>
</dbReference>
<evidence type="ECO:0000313" key="3">
    <source>
        <dbReference type="Proteomes" id="UP000008743"/>
    </source>
</evidence>
<dbReference type="PhylomeDB" id="A0A0D2WQH9"/>
<protein>
    <submittedName>
        <fullName evidence="2">HD phosphohydrolase domain-containing protein</fullName>
    </submittedName>
</protein>
<dbReference type="FunFam" id="1.10.3210.10:FF:000030">
    <property type="entry name" value="Deoxynucleoside triphosphate triphosphohydrolase SAMHD1 homolog"/>
    <property type="match status" value="1"/>
</dbReference>
<dbReference type="Pfam" id="PF01966">
    <property type="entry name" value="HD"/>
    <property type="match status" value="1"/>
</dbReference>
<name>A0A0D2WQH9_CAPO3</name>
<dbReference type="InterPro" id="IPR006674">
    <property type="entry name" value="HD_domain"/>
</dbReference>
<dbReference type="Pfam" id="PF19276">
    <property type="entry name" value="HD_assoc_2"/>
    <property type="match status" value="1"/>
</dbReference>
<dbReference type="OrthoDB" id="9991235at2759"/>
<organism evidence="2 3">
    <name type="scientific">Capsaspora owczarzaki (strain ATCC 30864)</name>
    <dbReference type="NCBI Taxonomy" id="595528"/>
    <lineage>
        <taxon>Eukaryota</taxon>
        <taxon>Filasterea</taxon>
        <taxon>Capsaspora</taxon>
    </lineage>
</organism>
<keyword evidence="2" id="KW-0378">Hydrolase</keyword>
<dbReference type="STRING" id="595528.A0A0D2WQH9"/>
<dbReference type="Gene3D" id="1.10.3210.10">
    <property type="entry name" value="Hypothetical protein af1432"/>
    <property type="match status" value="1"/>
</dbReference>
<dbReference type="SUPFAM" id="SSF109604">
    <property type="entry name" value="HD-domain/PDEase-like"/>
    <property type="match status" value="1"/>
</dbReference>
<dbReference type="GO" id="GO:0005634">
    <property type="term" value="C:nucleus"/>
    <property type="evidence" value="ECO:0007669"/>
    <property type="project" value="TreeGrafter"/>
</dbReference>
<evidence type="ECO:0000313" key="2">
    <source>
        <dbReference type="EMBL" id="KJE93173.1"/>
    </source>
</evidence>
<dbReference type="GO" id="GO:0006203">
    <property type="term" value="P:dGTP catabolic process"/>
    <property type="evidence" value="ECO:0007669"/>
    <property type="project" value="TreeGrafter"/>
</dbReference>
<dbReference type="InterPro" id="IPR045509">
    <property type="entry name" value="HD_assoc_2"/>
</dbReference>
<dbReference type="EMBL" id="KE346365">
    <property type="protein sequence ID" value="KJE93173.1"/>
    <property type="molecule type" value="Genomic_DNA"/>
</dbReference>
<dbReference type="Proteomes" id="UP000008743">
    <property type="component" value="Unassembled WGS sequence"/>
</dbReference>
<accession>A0A0D2WQH9</accession>
<dbReference type="SMART" id="SM00471">
    <property type="entry name" value="HDc"/>
    <property type="match status" value="1"/>
</dbReference>
<gene>
    <name evidence="2" type="ORF">CAOG_003999</name>
</gene>
<evidence type="ECO:0000259" key="1">
    <source>
        <dbReference type="SMART" id="SM00471"/>
    </source>
</evidence>
<reference evidence="3" key="1">
    <citation type="submission" date="2011-02" db="EMBL/GenBank/DDBJ databases">
        <title>The Genome Sequence of Capsaspora owczarzaki ATCC 30864.</title>
        <authorList>
            <person name="Russ C."/>
            <person name="Cuomo C."/>
            <person name="Burger G."/>
            <person name="Gray M.W."/>
            <person name="Holland P.W.H."/>
            <person name="King N."/>
            <person name="Lang F.B.F."/>
            <person name="Roger A.J."/>
            <person name="Ruiz-Trillo I."/>
            <person name="Young S.K."/>
            <person name="Zeng Q."/>
            <person name="Gargeya S."/>
            <person name="Alvarado L."/>
            <person name="Berlin A."/>
            <person name="Chapman S.B."/>
            <person name="Chen Z."/>
            <person name="Freedman E."/>
            <person name="Gellesch M."/>
            <person name="Goldberg J."/>
            <person name="Griggs A."/>
            <person name="Gujja S."/>
            <person name="Heilman E."/>
            <person name="Heiman D."/>
            <person name="Howarth C."/>
            <person name="Mehta T."/>
            <person name="Neiman D."/>
            <person name="Pearson M."/>
            <person name="Roberts A."/>
            <person name="Saif S."/>
            <person name="Shea T."/>
            <person name="Shenoy N."/>
            <person name="Sisk P."/>
            <person name="Stolte C."/>
            <person name="Sykes S."/>
            <person name="White J."/>
            <person name="Yandava C."/>
            <person name="Haas B."/>
            <person name="Nusbaum C."/>
            <person name="Birren B."/>
        </authorList>
    </citation>
    <scope>NUCLEOTIDE SEQUENCE</scope>
    <source>
        <strain evidence="3">ATCC 30864</strain>
    </source>
</reference>
<dbReference type="Gene3D" id="3.30.70.2760">
    <property type="match status" value="1"/>
</dbReference>
<dbReference type="AlphaFoldDB" id="A0A0D2WQH9"/>
<dbReference type="PANTHER" id="PTHR11373">
    <property type="entry name" value="DEOXYNUCLEOSIDE TRIPHOSPHATE TRIPHOSPHOHYDROLASE"/>
    <property type="match status" value="1"/>
</dbReference>
<sequence>MVFPRNILDFVDTPQFQRLRDLKQLGTTQFVYPGASGATHSRFEHCMGVAHLGSQWMERFRIKQPELEITDREVNAVTLAGLCHDLGHGPFSHVFDGGFMPRARPNHKWHHEDWSEMMLNHLVDENYVDIEAEDLALIRDLIQGRAPNEGGANAQYRYMFDIVSNERNSVDVDKGDYLQRDAYNVGIKTDFDFSRLIHFSRVANDQICFQEKEVFNLYEMFHTRYSMFKRVYTHRVGKAIEHMFVDALLEADQYLQISASVDDPADYLNMTDSIVKEIERSKVPELEKSRSILRAVRKRNLYKFVDEVVIPQDIMAHLDKSRISPEEIASCQSDGFPVTASDVIVDWVDIHYGLKNGNNPVEQTRFFSRWEADETFNIPRDKVSFMLPGQYKDNILRVYCRDPDQMYAVQNAFKRFKQRSLPTSITVSAIPSIPSVDSPRKRRLIELS</sequence>
<feature type="domain" description="HD/PDEase" evidence="1">
    <location>
        <begin position="38"/>
        <end position="147"/>
    </location>
</feature>
<dbReference type="GO" id="GO:0008832">
    <property type="term" value="F:dGTPase activity"/>
    <property type="evidence" value="ECO:0007669"/>
    <property type="project" value="TreeGrafter"/>
</dbReference>
<dbReference type="CDD" id="cd00077">
    <property type="entry name" value="HDc"/>
    <property type="match status" value="1"/>
</dbReference>
<dbReference type="InterPro" id="IPR003607">
    <property type="entry name" value="HD/PDEase_dom"/>
</dbReference>
<keyword evidence="3" id="KW-1185">Reference proteome</keyword>